<dbReference type="EMBL" id="PVTE01000039">
    <property type="protein sequence ID" value="PRY24535.1"/>
    <property type="molecule type" value="Genomic_DNA"/>
</dbReference>
<organism evidence="1 2">
    <name type="scientific">Spirosoma oryzae</name>
    <dbReference type="NCBI Taxonomy" id="1469603"/>
    <lineage>
        <taxon>Bacteria</taxon>
        <taxon>Pseudomonadati</taxon>
        <taxon>Bacteroidota</taxon>
        <taxon>Cytophagia</taxon>
        <taxon>Cytophagales</taxon>
        <taxon>Cytophagaceae</taxon>
        <taxon>Spirosoma</taxon>
    </lineage>
</organism>
<dbReference type="AlphaFoldDB" id="A0A2T0RTM0"/>
<reference evidence="1 2" key="1">
    <citation type="submission" date="2018-03" db="EMBL/GenBank/DDBJ databases">
        <title>Genomic Encyclopedia of Archaeal and Bacterial Type Strains, Phase II (KMG-II): from individual species to whole genera.</title>
        <authorList>
            <person name="Goeker M."/>
        </authorList>
    </citation>
    <scope>NUCLEOTIDE SEQUENCE [LARGE SCALE GENOMIC DNA]</scope>
    <source>
        <strain evidence="1 2">DSM 28354</strain>
    </source>
</reference>
<evidence type="ECO:0000313" key="1">
    <source>
        <dbReference type="EMBL" id="PRY24535.1"/>
    </source>
</evidence>
<dbReference type="OrthoDB" id="9866792at2"/>
<sequence>MKKVVILCALLSASCRSDALRDKAVVIRDVARDTTVRLVKTQGNRSPSISLCAVGSLDDSATVTLRNPRQPEKLYWQTWRLPKGRLDSLKQRLDYYDHDVDVIYSHRNVSRGKLSLTVRY</sequence>
<proteinExistence type="predicted"/>
<protein>
    <submittedName>
        <fullName evidence="1">Uncharacterized protein</fullName>
    </submittedName>
</protein>
<gene>
    <name evidence="1" type="ORF">CLV58_1393</name>
</gene>
<dbReference type="RefSeq" id="WP_146141549.1">
    <property type="nucleotide sequence ID" value="NZ_PVTE01000039.1"/>
</dbReference>
<keyword evidence="2" id="KW-1185">Reference proteome</keyword>
<dbReference type="PROSITE" id="PS51257">
    <property type="entry name" value="PROKAR_LIPOPROTEIN"/>
    <property type="match status" value="1"/>
</dbReference>
<name>A0A2T0RTM0_9BACT</name>
<accession>A0A2T0RTM0</accession>
<dbReference type="Proteomes" id="UP000238375">
    <property type="component" value="Unassembled WGS sequence"/>
</dbReference>
<comment type="caution">
    <text evidence="1">The sequence shown here is derived from an EMBL/GenBank/DDBJ whole genome shotgun (WGS) entry which is preliminary data.</text>
</comment>
<evidence type="ECO:0000313" key="2">
    <source>
        <dbReference type="Proteomes" id="UP000238375"/>
    </source>
</evidence>